<proteinExistence type="inferred from homology"/>
<dbReference type="Gene3D" id="3.40.50.2000">
    <property type="entry name" value="Glycogen Phosphorylase B"/>
    <property type="match status" value="2"/>
</dbReference>
<dbReference type="AlphaFoldDB" id="Q0G623"/>
<comment type="similarity">
    <text evidence="1">Belongs to the glycosyltransferase group 1 family. Glycosyltransferase 4 subfamily.</text>
</comment>
<name>Q0G623_9HYPH</name>
<dbReference type="SUPFAM" id="SSF53756">
    <property type="entry name" value="UDP-Glycosyltransferase/glycogen phosphorylase"/>
    <property type="match status" value="1"/>
</dbReference>
<dbReference type="CDD" id="cd03801">
    <property type="entry name" value="GT4_PimA-like"/>
    <property type="match status" value="1"/>
</dbReference>
<dbReference type="PANTHER" id="PTHR12526">
    <property type="entry name" value="GLYCOSYLTRANSFERASE"/>
    <property type="match status" value="1"/>
</dbReference>
<dbReference type="EMBL" id="AATP01000001">
    <property type="protein sequence ID" value="EAU42891.1"/>
    <property type="molecule type" value="Genomic_DNA"/>
</dbReference>
<evidence type="ECO:0000313" key="6">
    <source>
        <dbReference type="Proteomes" id="UP000004310"/>
    </source>
</evidence>
<comment type="caution">
    <text evidence="5">The sequence shown here is derived from an EMBL/GenBank/DDBJ whole genome shotgun (WGS) entry which is preliminary data.</text>
</comment>
<evidence type="ECO:0000259" key="4">
    <source>
        <dbReference type="Pfam" id="PF00534"/>
    </source>
</evidence>
<evidence type="ECO:0000313" key="5">
    <source>
        <dbReference type="EMBL" id="EAU42891.1"/>
    </source>
</evidence>
<gene>
    <name evidence="5" type="ORF">FP2506_08616</name>
</gene>
<accession>Q0G623</accession>
<dbReference type="STRING" id="217511.GCA_001463845_00490"/>
<keyword evidence="6" id="KW-1185">Reference proteome</keyword>
<keyword evidence="2" id="KW-0328">Glycosyltransferase</keyword>
<protein>
    <submittedName>
        <fullName evidence="5">Glycosyl transferase, group 1</fullName>
    </submittedName>
</protein>
<sequence>MIAPNFKRRLSGVTSTIVQLLPLQVKRIAIASMGPDVLPEAVPRLAWLSLPTLWRKPREKPFRIWHARRNTEMLPGIIMRDVLRMPLRLVFTSAAQREHSAYTRFLINRMDRVIATSTRSGSFLKVPHRVIMHGIDCDRFSPDGPMPALEPNLAGRKIVGCSGRIRHQKGTDIFVDAMIAVLKDRPDWVAVMTGRTTSEHADFARRLRDRIDKAGMTDRILLVGEVEDIAPWFRRFDLYVAPPRNEGFGLTPLEAMASGTPVVATDAGAFRELIVEGKTGTVVDSFSSEAIAAAVALYMDDDSKRRAASKAALAHVRTYFPLEREAGEIETVYEELWSGANSDRSTRGSRNS</sequence>
<feature type="domain" description="Glycosyl transferase family 1" evidence="4">
    <location>
        <begin position="155"/>
        <end position="312"/>
    </location>
</feature>
<dbReference type="eggNOG" id="COG0438">
    <property type="taxonomic scope" value="Bacteria"/>
</dbReference>
<evidence type="ECO:0000256" key="3">
    <source>
        <dbReference type="ARBA" id="ARBA00022679"/>
    </source>
</evidence>
<evidence type="ECO:0000256" key="1">
    <source>
        <dbReference type="ARBA" id="ARBA00009481"/>
    </source>
</evidence>
<reference evidence="5 6" key="1">
    <citation type="journal article" date="2010" name="J. Bacteriol.">
        <title>Genome sequence of Fulvimarina pelagi HTCC2506T, a Mn(II)-oxidizing alphaproteobacterium possessing an aerobic anoxygenic photosynthetic gene cluster and Xanthorhodopsin.</title>
        <authorList>
            <person name="Kang I."/>
            <person name="Oh H.M."/>
            <person name="Lim S.I."/>
            <person name="Ferriera S."/>
            <person name="Giovannoni S.J."/>
            <person name="Cho J.C."/>
        </authorList>
    </citation>
    <scope>NUCLEOTIDE SEQUENCE [LARGE SCALE GENOMIC DNA]</scope>
    <source>
        <strain evidence="5 6">HTCC2506</strain>
    </source>
</reference>
<dbReference type="HOGENOM" id="CLU_009583_1_0_5"/>
<dbReference type="GO" id="GO:0016757">
    <property type="term" value="F:glycosyltransferase activity"/>
    <property type="evidence" value="ECO:0007669"/>
    <property type="project" value="UniProtKB-KW"/>
</dbReference>
<organism evidence="5 6">
    <name type="scientific">Fulvimarina pelagi HTCC2506</name>
    <dbReference type="NCBI Taxonomy" id="314231"/>
    <lineage>
        <taxon>Bacteria</taxon>
        <taxon>Pseudomonadati</taxon>
        <taxon>Pseudomonadota</taxon>
        <taxon>Alphaproteobacteria</taxon>
        <taxon>Hyphomicrobiales</taxon>
        <taxon>Aurantimonadaceae</taxon>
        <taxon>Fulvimarina</taxon>
    </lineage>
</organism>
<dbReference type="PANTHER" id="PTHR12526:SF640">
    <property type="entry name" value="COLANIC ACID BIOSYNTHESIS GLYCOSYLTRANSFERASE WCAL-RELATED"/>
    <property type="match status" value="1"/>
</dbReference>
<dbReference type="InterPro" id="IPR001296">
    <property type="entry name" value="Glyco_trans_1"/>
</dbReference>
<evidence type="ECO:0000256" key="2">
    <source>
        <dbReference type="ARBA" id="ARBA00022676"/>
    </source>
</evidence>
<dbReference type="Proteomes" id="UP000004310">
    <property type="component" value="Unassembled WGS sequence"/>
</dbReference>
<keyword evidence="3 5" id="KW-0808">Transferase</keyword>
<dbReference type="Pfam" id="PF00534">
    <property type="entry name" value="Glycos_transf_1"/>
    <property type="match status" value="1"/>
</dbReference>